<protein>
    <submittedName>
        <fullName evidence="1">Uncharacterized protein</fullName>
    </submittedName>
</protein>
<keyword evidence="2" id="KW-1185">Reference proteome</keyword>
<evidence type="ECO:0000313" key="2">
    <source>
        <dbReference type="Proteomes" id="UP000806077"/>
    </source>
</evidence>
<organism evidence="1 2">
    <name type="scientific">Tenacibaculum finnmarkense genomovar finnmarkense</name>
    <dbReference type="NCBI Taxonomy" id="1458503"/>
    <lineage>
        <taxon>Bacteria</taxon>
        <taxon>Pseudomonadati</taxon>
        <taxon>Bacteroidota</taxon>
        <taxon>Flavobacteriia</taxon>
        <taxon>Flavobacteriales</taxon>
        <taxon>Flavobacteriaceae</taxon>
        <taxon>Tenacibaculum</taxon>
        <taxon>Tenacibaculum finnmarkense</taxon>
    </lineage>
</organism>
<dbReference type="AlphaFoldDB" id="A0AAP1REU1"/>
<name>A0AAP1REU1_9FLAO</name>
<proteinExistence type="predicted"/>
<dbReference type="RefSeq" id="WP_101955136.1">
    <property type="nucleotide sequence ID" value="NZ_JAJHTL010000003.1"/>
</dbReference>
<gene>
    <name evidence="1" type="ORF">F7645_04065</name>
</gene>
<evidence type="ECO:0000313" key="1">
    <source>
        <dbReference type="EMBL" id="MBE7694602.1"/>
    </source>
</evidence>
<comment type="caution">
    <text evidence="1">The sequence shown here is derived from an EMBL/GenBank/DDBJ whole genome shotgun (WGS) entry which is preliminary data.</text>
</comment>
<dbReference type="Proteomes" id="UP000806077">
    <property type="component" value="Unassembled WGS sequence"/>
</dbReference>
<accession>A0AAP1REU1</accession>
<reference evidence="1 2" key="1">
    <citation type="journal article" date="2020" name="Int. J. Syst. Evol. Microbiol.">
        <title>Tenacibaculum piscium sp. nov., isolated from skin ulcers of sea-farmed fish, and description of Tenacibaculum finnmarkense sp. nov. with subdivision into genomovars finnmarkense and ulcerans.</title>
        <authorList>
            <person name="Olsen A.B."/>
            <person name="Spilsberg B."/>
            <person name="Nilsen H.K."/>
            <person name="Lagesen K."/>
            <person name="Gulla S."/>
            <person name="Avendano-Herrera R."/>
            <person name="Irgang R."/>
            <person name="Duchaud E."/>
            <person name="Colquhoun D.J."/>
        </authorList>
    </citation>
    <scope>NUCLEOTIDE SEQUENCE [LARGE SCALE GENOMIC DNA]</scope>
    <source>
        <strain evidence="1 2">TNO037</strain>
    </source>
</reference>
<dbReference type="EMBL" id="WXXV01000003">
    <property type="protein sequence ID" value="MBE7694602.1"/>
    <property type="molecule type" value="Genomic_DNA"/>
</dbReference>
<sequence>MIVKPTTKIFQDFDIQSFITTSKLIEILEKRNEFKEKLLSVFNIEENVIKIIQIGNSKQLINAILEIDTKCHKIDINSKIKDIHLKKLLKEEKAEFEIVNITDKYIFNHNKSDIFIGETAYSAKSDLLEYYNFSRFANYCRDNNFNDLIDTIKKYLIDKNIENEETKKLRLIHKFEDNKYYIRALTSISGYKDFGLNFSVFVALVTLNNYRKKSNNGIYIDKFKIDDSYIYVSFALNNEIPIDDKISLSFNLILENDEIKQKSVSFNGVFKLKWEENDEKSELFLKPPGIKKDNKPNPVDLLTYQHRGEVQGVFDKIQELPNLIDFFIRQVSEDAKKISNISHHDHVKKFIIDKIKDSRKPQINVYKPKILKKLTSISVDNTFQLFELLREVEDLFEHDDIISINFWRTNLYELLINKK</sequence>